<proteinExistence type="predicted"/>
<reference evidence="1" key="1">
    <citation type="journal article" date="2015" name="Nature">
        <title>Complex archaea that bridge the gap between prokaryotes and eukaryotes.</title>
        <authorList>
            <person name="Spang A."/>
            <person name="Saw J.H."/>
            <person name="Jorgensen S.L."/>
            <person name="Zaremba-Niedzwiedzka K."/>
            <person name="Martijn J."/>
            <person name="Lind A.E."/>
            <person name="van Eijk R."/>
            <person name="Schleper C."/>
            <person name="Guy L."/>
            <person name="Ettema T.J."/>
        </authorList>
    </citation>
    <scope>NUCLEOTIDE SEQUENCE</scope>
</reference>
<gene>
    <name evidence="1" type="ORF">LCGC14_1745730</name>
</gene>
<accession>A0A0F9K4X2</accession>
<evidence type="ECO:0008006" key="2">
    <source>
        <dbReference type="Google" id="ProtNLM"/>
    </source>
</evidence>
<protein>
    <recommendedName>
        <fullName evidence="2">FHA domain-containing protein</fullName>
    </recommendedName>
</protein>
<comment type="caution">
    <text evidence="1">The sequence shown here is derived from an EMBL/GenBank/DDBJ whole genome shotgun (WGS) entry which is preliminary data.</text>
</comment>
<sequence length="183" mass="20372">MPQIWAEQDNGKSPWAVLPLDGEAEVFYLTGEASRPVTVERGEGARSPAAYIIRHAGSKGTQRWMLFSNPDGRVSVNGRRVLLGVRALRDKDELRVGQCRMFFSTHGLAVVESCTDLGKSARCVRCDRPLVKGQPVVRCPAPKCGAWHHQFAGWECWTYGPKCTCCEQSTELDGSYTWTPEEL</sequence>
<dbReference type="AlphaFoldDB" id="A0A0F9K4X2"/>
<dbReference type="EMBL" id="LAZR01016036">
    <property type="protein sequence ID" value="KKM06263.1"/>
    <property type="molecule type" value="Genomic_DNA"/>
</dbReference>
<evidence type="ECO:0000313" key="1">
    <source>
        <dbReference type="EMBL" id="KKM06263.1"/>
    </source>
</evidence>
<name>A0A0F9K4X2_9ZZZZ</name>
<organism evidence="1">
    <name type="scientific">marine sediment metagenome</name>
    <dbReference type="NCBI Taxonomy" id="412755"/>
    <lineage>
        <taxon>unclassified sequences</taxon>
        <taxon>metagenomes</taxon>
        <taxon>ecological metagenomes</taxon>
    </lineage>
</organism>